<dbReference type="Proteomes" id="UP000050525">
    <property type="component" value="Unassembled WGS sequence"/>
</dbReference>
<dbReference type="AlphaFoldDB" id="A0A151M0L4"/>
<proteinExistence type="predicted"/>
<gene>
    <name evidence="1" type="ORF">Y1Q_0011625</name>
</gene>
<organism evidence="1 2">
    <name type="scientific">Alligator mississippiensis</name>
    <name type="common">American alligator</name>
    <dbReference type="NCBI Taxonomy" id="8496"/>
    <lineage>
        <taxon>Eukaryota</taxon>
        <taxon>Metazoa</taxon>
        <taxon>Chordata</taxon>
        <taxon>Craniata</taxon>
        <taxon>Vertebrata</taxon>
        <taxon>Euteleostomi</taxon>
        <taxon>Archelosauria</taxon>
        <taxon>Archosauria</taxon>
        <taxon>Crocodylia</taxon>
        <taxon>Alligatoridae</taxon>
        <taxon>Alligatorinae</taxon>
        <taxon>Alligator</taxon>
    </lineage>
</organism>
<sequence>METLRLPECLYGWPLPWQSCLSSHLSLLNADSRTEPQGHGDLIDLHHCIQQVCRHLLKMAYSTANASTSSGSKDSSCLTCCFSCGFLIYNPSTFQQGVGFLMVKASSAKVAF</sequence>
<dbReference type="EMBL" id="AKHW03006853">
    <property type="protein sequence ID" value="KYO18022.1"/>
    <property type="molecule type" value="Genomic_DNA"/>
</dbReference>
<keyword evidence="2" id="KW-1185">Reference proteome</keyword>
<accession>A0A151M0L4</accession>
<evidence type="ECO:0000313" key="2">
    <source>
        <dbReference type="Proteomes" id="UP000050525"/>
    </source>
</evidence>
<comment type="caution">
    <text evidence="1">The sequence shown here is derived from an EMBL/GenBank/DDBJ whole genome shotgun (WGS) entry which is preliminary data.</text>
</comment>
<reference evidence="1 2" key="1">
    <citation type="journal article" date="2012" name="Genome Biol.">
        <title>Sequencing three crocodilian genomes to illuminate the evolution of archosaurs and amniotes.</title>
        <authorList>
            <person name="St John J.A."/>
            <person name="Braun E.L."/>
            <person name="Isberg S.R."/>
            <person name="Miles L.G."/>
            <person name="Chong A.Y."/>
            <person name="Gongora J."/>
            <person name="Dalzell P."/>
            <person name="Moran C."/>
            <person name="Bed'hom B."/>
            <person name="Abzhanov A."/>
            <person name="Burgess S.C."/>
            <person name="Cooksey A.M."/>
            <person name="Castoe T.A."/>
            <person name="Crawford N.G."/>
            <person name="Densmore L.D."/>
            <person name="Drew J.C."/>
            <person name="Edwards S.V."/>
            <person name="Faircloth B.C."/>
            <person name="Fujita M.K."/>
            <person name="Greenwold M.J."/>
            <person name="Hoffmann F.G."/>
            <person name="Howard J.M."/>
            <person name="Iguchi T."/>
            <person name="Janes D.E."/>
            <person name="Khan S.Y."/>
            <person name="Kohno S."/>
            <person name="de Koning A.J."/>
            <person name="Lance S.L."/>
            <person name="McCarthy F.M."/>
            <person name="McCormack J.E."/>
            <person name="Merchant M.E."/>
            <person name="Peterson D.G."/>
            <person name="Pollock D.D."/>
            <person name="Pourmand N."/>
            <person name="Raney B.J."/>
            <person name="Roessler K.A."/>
            <person name="Sanford J.R."/>
            <person name="Sawyer R.H."/>
            <person name="Schmidt C.J."/>
            <person name="Triplett E.W."/>
            <person name="Tuberville T.D."/>
            <person name="Venegas-Anaya M."/>
            <person name="Howard J.T."/>
            <person name="Jarvis E.D."/>
            <person name="Guillette L.J.Jr."/>
            <person name="Glenn T.C."/>
            <person name="Green R.E."/>
            <person name="Ray D.A."/>
        </authorList>
    </citation>
    <scope>NUCLEOTIDE SEQUENCE [LARGE SCALE GENOMIC DNA]</scope>
    <source>
        <strain evidence="1">KSC_2009_1</strain>
    </source>
</reference>
<name>A0A151M0L4_ALLMI</name>
<evidence type="ECO:0000313" key="1">
    <source>
        <dbReference type="EMBL" id="KYO18022.1"/>
    </source>
</evidence>
<protein>
    <submittedName>
        <fullName evidence="1">Uncharacterized protein</fullName>
    </submittedName>
</protein>